<dbReference type="Gene3D" id="1.10.640.10">
    <property type="entry name" value="Haem peroxidase domain superfamily, animal type"/>
    <property type="match status" value="1"/>
</dbReference>
<dbReference type="EMBL" id="MU839831">
    <property type="protein sequence ID" value="KAK1757044.1"/>
    <property type="molecule type" value="Genomic_DNA"/>
</dbReference>
<dbReference type="GO" id="GO:0005506">
    <property type="term" value="F:iron ion binding"/>
    <property type="evidence" value="ECO:0007669"/>
    <property type="project" value="InterPro"/>
</dbReference>
<evidence type="ECO:0000313" key="10">
    <source>
        <dbReference type="Proteomes" id="UP001239445"/>
    </source>
</evidence>
<gene>
    <name evidence="9" type="ORF">QBC47DRAFT_443790</name>
</gene>
<name>A0AAJ0BF05_9PEZI</name>
<dbReference type="InterPro" id="IPR034812">
    <property type="entry name" value="Ppo-like_N"/>
</dbReference>
<feature type="binding site" description="axial binding residue" evidence="7">
    <location>
        <position position="378"/>
    </location>
    <ligand>
        <name>heme b</name>
        <dbReference type="ChEBI" id="CHEBI:60344"/>
    </ligand>
    <ligandPart>
        <name>Fe</name>
        <dbReference type="ChEBI" id="CHEBI:18248"/>
    </ligandPart>
</feature>
<feature type="domain" description="RHD" evidence="8">
    <location>
        <begin position="113"/>
        <end position="183"/>
    </location>
</feature>
<dbReference type="InterPro" id="IPR037120">
    <property type="entry name" value="Haem_peroxidase_sf_animal"/>
</dbReference>
<dbReference type="GO" id="GO:0004601">
    <property type="term" value="F:peroxidase activity"/>
    <property type="evidence" value="ECO:0007669"/>
    <property type="project" value="UniProtKB-KW"/>
</dbReference>
<keyword evidence="2 7" id="KW-0349">Heme</keyword>
<dbReference type="InterPro" id="IPR001128">
    <property type="entry name" value="Cyt_P450"/>
</dbReference>
<keyword evidence="10" id="KW-1185">Reference proteome</keyword>
<accession>A0AAJ0BF05</accession>
<keyword evidence="3 7" id="KW-0479">Metal-binding</keyword>
<dbReference type="InterPro" id="IPR019791">
    <property type="entry name" value="Haem_peroxidase_animal"/>
</dbReference>
<evidence type="ECO:0000259" key="8">
    <source>
        <dbReference type="PROSITE" id="PS50254"/>
    </source>
</evidence>
<dbReference type="SUPFAM" id="SSF48113">
    <property type="entry name" value="Heme-dependent peroxidases"/>
    <property type="match status" value="1"/>
</dbReference>
<dbReference type="GO" id="GO:0003677">
    <property type="term" value="F:DNA binding"/>
    <property type="evidence" value="ECO:0007669"/>
    <property type="project" value="InterPro"/>
</dbReference>
<dbReference type="Gene3D" id="1.10.630.10">
    <property type="entry name" value="Cytochrome P450"/>
    <property type="match status" value="1"/>
</dbReference>
<keyword evidence="4" id="KW-0223">Dioxygenase</keyword>
<dbReference type="Pfam" id="PF03098">
    <property type="entry name" value="An_peroxidase"/>
    <property type="match status" value="2"/>
</dbReference>
<dbReference type="SUPFAM" id="SSF48264">
    <property type="entry name" value="Cytochrome P450"/>
    <property type="match status" value="1"/>
</dbReference>
<evidence type="ECO:0000256" key="1">
    <source>
        <dbReference type="ARBA" id="ARBA00011881"/>
    </source>
</evidence>
<dbReference type="GO" id="GO:0006631">
    <property type="term" value="P:fatty acid metabolic process"/>
    <property type="evidence" value="ECO:0007669"/>
    <property type="project" value="UniProtKB-ARBA"/>
</dbReference>
<dbReference type="GO" id="GO:0003700">
    <property type="term" value="F:DNA-binding transcription factor activity"/>
    <property type="evidence" value="ECO:0007669"/>
    <property type="project" value="InterPro"/>
</dbReference>
<dbReference type="GO" id="GO:0016705">
    <property type="term" value="F:oxidoreductase activity, acting on paired donors, with incorporation or reduction of molecular oxygen"/>
    <property type="evidence" value="ECO:0007669"/>
    <property type="project" value="InterPro"/>
</dbReference>
<protein>
    <submittedName>
        <fullName evidence="9">Heme peroxidase</fullName>
    </submittedName>
</protein>
<dbReference type="GO" id="GO:0004497">
    <property type="term" value="F:monooxygenase activity"/>
    <property type="evidence" value="ECO:0007669"/>
    <property type="project" value="InterPro"/>
</dbReference>
<dbReference type="GO" id="GO:0051213">
    <property type="term" value="F:dioxygenase activity"/>
    <property type="evidence" value="ECO:0007669"/>
    <property type="project" value="UniProtKB-KW"/>
</dbReference>
<evidence type="ECO:0000256" key="3">
    <source>
        <dbReference type="ARBA" id="ARBA00022723"/>
    </source>
</evidence>
<evidence type="ECO:0000256" key="5">
    <source>
        <dbReference type="ARBA" id="ARBA00023002"/>
    </source>
</evidence>
<keyword evidence="6 7" id="KW-0408">Iron</keyword>
<dbReference type="PROSITE" id="PS50254">
    <property type="entry name" value="REL_2"/>
    <property type="match status" value="1"/>
</dbReference>
<dbReference type="PANTHER" id="PTHR11903">
    <property type="entry name" value="PROSTAGLANDIN G/H SYNTHASE"/>
    <property type="match status" value="1"/>
</dbReference>
<dbReference type="InterPro" id="IPR050783">
    <property type="entry name" value="Oxylipin_biosynth_metab"/>
</dbReference>
<keyword evidence="5" id="KW-0560">Oxidoreductase</keyword>
<evidence type="ECO:0000256" key="6">
    <source>
        <dbReference type="ARBA" id="ARBA00023004"/>
    </source>
</evidence>
<evidence type="ECO:0000313" key="9">
    <source>
        <dbReference type="EMBL" id="KAK1757044.1"/>
    </source>
</evidence>
<dbReference type="InterPro" id="IPR011539">
    <property type="entry name" value="RHD_DNA_bind_dom"/>
</dbReference>
<evidence type="ECO:0000256" key="2">
    <source>
        <dbReference type="ARBA" id="ARBA00022617"/>
    </source>
</evidence>
<dbReference type="PROSITE" id="PS50292">
    <property type="entry name" value="PEROXIDASE_3"/>
    <property type="match status" value="1"/>
</dbReference>
<dbReference type="AlphaFoldDB" id="A0AAJ0BF05"/>
<sequence length="1126" mass="124471">MSGSKLVTTKLSELNQALKKALSPEAKYPYVPGNVEPQAKLDILADIQKLGFEDYETLCAFLTAAVHGTVNDNELLLERLVRLLSKLPPASKEGKELTDGLLTQLWNALDHPPPSSLAEGFRYRSADGSGNNVNHPRIGQAGTAYARTVPPITMQNPSQPDPSAIFDSLMARGDKFEPHPQGISSVLFYLATIIIHDIFQTSSSDYNVNLTSSYLDLAPLYGRNQDEQNAVRSFKNGTLKPDCFSSKRILGFPPGCGVLLITFNRFHNYVVTQLAKINENGRFNKPVESPKLTGDALAAAWKKYDNDLFQTGRLVTCGLYGNVILKDYVRTILALNRADTTWDLDPRSRAGKNAFSQPSPQGVGNQVSAEFNLIYRWHSSVSKRDEQWTNDEFKRLLKGQDPATADLGTVLRALAEFEAGMPVEPEKREFHGLKRQNDGSFDDDSLVKILTESIEDVAGSFGANKVPNSLKSIEVLGILQARYWNVATLNEFRSFMGLTKHATFEDINPDPVVAKKLQDFYDSPDAVELYPGLVAEKPKPPMTPGSGLCVNYTTSRAILSDAVALIRGDRFYTIDYTPKNLTNWGYNEASSELSVNNGHVIHKLLFRAFPNHFVNNSIYAHFPFVVPSENKKIQDNLGTTKKYSWEKPKRKGELVFVRSHKASMAILNNKKDFKVTWGEPIHHDTPDEFKTFSPSFCLAGDGEANSQNRAQIAKVLYKPSHWADEIRAFCRTKTAQLLAKYSIPLVDKGGKVVHEVDVVRDVFSLATTHVMASMFSLPLKTTSNPHGIYSEQELFGVLFAVFASVFFDADIANSFKLRDTAATLAEQLGALITVKAKAGTLADIADKIGQAVHGVGNGATTAEPTLKSFGSHLVQHIVDFSGGSVEKAVWGSIVMVICAGVANQTQLLSQCLDYYLGTGAKHLPELYRLATLDTKEADETLMKYMLEGSRLRGTVALYRDLATDQTITDHAPCQPNPAFPDFLEPLPKTTTSVEPKTFTLKAGTRVFVDLTTASHDPAAFPDPETVKLDRPLESYVHYGWGPHQCLGKEASRVMMTAIFKGVVGRKGLRRVDGPRGQLKSFPADVWGGQVGRNQGPHEWTGLRAYMTPDEKSYWPLPTTMRVRYEA</sequence>
<evidence type="ECO:0000256" key="4">
    <source>
        <dbReference type="ARBA" id="ARBA00022964"/>
    </source>
</evidence>
<dbReference type="Pfam" id="PF00067">
    <property type="entry name" value="p450"/>
    <property type="match status" value="1"/>
</dbReference>
<dbReference type="PRINTS" id="PR00457">
    <property type="entry name" value="ANPEROXIDASE"/>
</dbReference>
<dbReference type="CDD" id="cd09817">
    <property type="entry name" value="linoleate_diol_synthase_like"/>
    <property type="match status" value="1"/>
</dbReference>
<evidence type="ECO:0000256" key="7">
    <source>
        <dbReference type="PIRSR" id="PIRSR619791-2"/>
    </source>
</evidence>
<proteinExistence type="predicted"/>
<reference evidence="9" key="1">
    <citation type="submission" date="2023-06" db="EMBL/GenBank/DDBJ databases">
        <title>Genome-scale phylogeny and comparative genomics of the fungal order Sordariales.</title>
        <authorList>
            <consortium name="Lawrence Berkeley National Laboratory"/>
            <person name="Hensen N."/>
            <person name="Bonometti L."/>
            <person name="Westerberg I."/>
            <person name="Brannstrom I.O."/>
            <person name="Guillou S."/>
            <person name="Cros-Aarteil S."/>
            <person name="Calhoun S."/>
            <person name="Haridas S."/>
            <person name="Kuo A."/>
            <person name="Mondo S."/>
            <person name="Pangilinan J."/>
            <person name="Riley R."/>
            <person name="Labutti K."/>
            <person name="Andreopoulos B."/>
            <person name="Lipzen A."/>
            <person name="Chen C."/>
            <person name="Yanf M."/>
            <person name="Daum C."/>
            <person name="Ng V."/>
            <person name="Clum A."/>
            <person name="Steindorff A."/>
            <person name="Ohm R."/>
            <person name="Martin F."/>
            <person name="Silar P."/>
            <person name="Natvig D."/>
            <person name="Lalanne C."/>
            <person name="Gautier V."/>
            <person name="Ament-Velasquez S.L."/>
            <person name="Kruys A."/>
            <person name="Hutchinson M.I."/>
            <person name="Powell A.J."/>
            <person name="Barry K."/>
            <person name="Miller A.N."/>
            <person name="Grigoriev I.V."/>
            <person name="Debuchy R."/>
            <person name="Gladieux P."/>
            <person name="Thoren M.H."/>
            <person name="Johannesson H."/>
        </authorList>
    </citation>
    <scope>NUCLEOTIDE SEQUENCE</scope>
    <source>
        <strain evidence="9">PSN4</strain>
    </source>
</reference>
<dbReference type="InterPro" id="IPR036396">
    <property type="entry name" value="Cyt_P450_sf"/>
</dbReference>
<dbReference type="InterPro" id="IPR010255">
    <property type="entry name" value="Haem_peroxidase_sf"/>
</dbReference>
<organism evidence="9 10">
    <name type="scientific">Echria macrotheca</name>
    <dbReference type="NCBI Taxonomy" id="438768"/>
    <lineage>
        <taxon>Eukaryota</taxon>
        <taxon>Fungi</taxon>
        <taxon>Dikarya</taxon>
        <taxon>Ascomycota</taxon>
        <taxon>Pezizomycotina</taxon>
        <taxon>Sordariomycetes</taxon>
        <taxon>Sordariomycetidae</taxon>
        <taxon>Sordariales</taxon>
        <taxon>Schizotheciaceae</taxon>
        <taxon>Echria</taxon>
    </lineage>
</organism>
<dbReference type="Proteomes" id="UP001239445">
    <property type="component" value="Unassembled WGS sequence"/>
</dbReference>
<dbReference type="PANTHER" id="PTHR11903:SF37">
    <property type="entry name" value="PSI-PRODUCING OXYGENASE A"/>
    <property type="match status" value="1"/>
</dbReference>
<comment type="caution">
    <text evidence="9">The sequence shown here is derived from an EMBL/GenBank/DDBJ whole genome shotgun (WGS) entry which is preliminary data.</text>
</comment>
<comment type="subunit">
    <text evidence="1">Homotetramer.</text>
</comment>
<dbReference type="GO" id="GO:0006979">
    <property type="term" value="P:response to oxidative stress"/>
    <property type="evidence" value="ECO:0007669"/>
    <property type="project" value="InterPro"/>
</dbReference>
<dbReference type="CDD" id="cd20612">
    <property type="entry name" value="CYP_LDS-like_C"/>
    <property type="match status" value="1"/>
</dbReference>
<keyword evidence="9" id="KW-0575">Peroxidase</keyword>
<dbReference type="GO" id="GO:0020037">
    <property type="term" value="F:heme binding"/>
    <property type="evidence" value="ECO:0007669"/>
    <property type="project" value="InterPro"/>
</dbReference>